<feature type="region of interest" description="Disordered" evidence="2">
    <location>
        <begin position="226"/>
        <end position="259"/>
    </location>
</feature>
<dbReference type="PROSITE" id="PS50158">
    <property type="entry name" value="ZF_CCHC"/>
    <property type="match status" value="1"/>
</dbReference>
<proteinExistence type="predicted"/>
<sequence length="259" mass="30487">MTRGMMATQYYDYVTRKRRLSVPTTTSPCSPKNRRGENHSDRDRFPSQGSSGRLHPPAEVRNASTNTMVHPIYVACYVALRDTRQPSMSTLTQEHGCQTLTSWALNRQEHEMELQRLNQNEENDKKKKSIALKASSSLQEENEEEDSDDEEDFSFFVKKFHKFIKKRRIDRRQNFNNGRKSQKDSQVLRCYKCNQIGHIKANCPSNEEWPEKREKKRYDERRTKKSYIAWDDNDSSDGSEKEINLLTKDYESDENISQE</sequence>
<evidence type="ECO:0000256" key="1">
    <source>
        <dbReference type="PROSITE-ProRule" id="PRU00047"/>
    </source>
</evidence>
<dbReference type="Pfam" id="PF00098">
    <property type="entry name" value="zf-CCHC"/>
    <property type="match status" value="1"/>
</dbReference>
<comment type="caution">
    <text evidence="4">The sequence shown here is derived from an EMBL/GenBank/DDBJ whole genome shotgun (WGS) entry which is preliminary data.</text>
</comment>
<dbReference type="Proteomes" id="UP000289340">
    <property type="component" value="Chromosome 1"/>
</dbReference>
<feature type="region of interest" description="Disordered" evidence="2">
    <location>
        <begin position="117"/>
        <end position="148"/>
    </location>
</feature>
<dbReference type="GO" id="GO:0003676">
    <property type="term" value="F:nucleic acid binding"/>
    <property type="evidence" value="ECO:0007669"/>
    <property type="project" value="InterPro"/>
</dbReference>
<keyword evidence="1" id="KW-0862">Zinc</keyword>
<evidence type="ECO:0000259" key="3">
    <source>
        <dbReference type="PROSITE" id="PS50158"/>
    </source>
</evidence>
<name>A0A445M0W0_GLYSO</name>
<dbReference type="AlphaFoldDB" id="A0A445M0W0"/>
<feature type="domain" description="CCHC-type" evidence="3">
    <location>
        <begin position="189"/>
        <end position="205"/>
    </location>
</feature>
<dbReference type="SMART" id="SM00343">
    <property type="entry name" value="ZnF_C2HC"/>
    <property type="match status" value="1"/>
</dbReference>
<protein>
    <recommendedName>
        <fullName evidence="3">CCHC-type domain-containing protein</fullName>
    </recommendedName>
</protein>
<dbReference type="SUPFAM" id="SSF57756">
    <property type="entry name" value="Retrovirus zinc finger-like domains"/>
    <property type="match status" value="1"/>
</dbReference>
<accession>A0A445M0W0</accession>
<evidence type="ECO:0000313" key="5">
    <source>
        <dbReference type="Proteomes" id="UP000289340"/>
    </source>
</evidence>
<dbReference type="InterPro" id="IPR036875">
    <property type="entry name" value="Znf_CCHC_sf"/>
</dbReference>
<feature type="region of interest" description="Disordered" evidence="2">
    <location>
        <begin position="21"/>
        <end position="63"/>
    </location>
</feature>
<gene>
    <name evidence="4" type="ORF">D0Y65_000992</name>
</gene>
<dbReference type="GO" id="GO:0008270">
    <property type="term" value="F:zinc ion binding"/>
    <property type="evidence" value="ECO:0007669"/>
    <property type="project" value="UniProtKB-KW"/>
</dbReference>
<reference evidence="4 5" key="1">
    <citation type="submission" date="2018-09" db="EMBL/GenBank/DDBJ databases">
        <title>A high-quality reference genome of wild soybean provides a powerful tool to mine soybean genomes.</title>
        <authorList>
            <person name="Xie M."/>
            <person name="Chung C.Y.L."/>
            <person name="Li M.-W."/>
            <person name="Wong F.-L."/>
            <person name="Chan T.-F."/>
            <person name="Lam H.-M."/>
        </authorList>
    </citation>
    <scope>NUCLEOTIDE SEQUENCE [LARGE SCALE GENOMIC DNA]</scope>
    <source>
        <strain evidence="5">cv. W05</strain>
        <tissue evidence="4">Hypocotyl of etiolated seedlings</tissue>
    </source>
</reference>
<evidence type="ECO:0000313" key="4">
    <source>
        <dbReference type="EMBL" id="RZC29222.1"/>
    </source>
</evidence>
<keyword evidence="1" id="KW-0863">Zinc-finger</keyword>
<evidence type="ECO:0000256" key="2">
    <source>
        <dbReference type="SAM" id="MobiDB-lite"/>
    </source>
</evidence>
<dbReference type="EMBL" id="QZWG01000001">
    <property type="protein sequence ID" value="RZC29222.1"/>
    <property type="molecule type" value="Genomic_DNA"/>
</dbReference>
<dbReference type="Gene3D" id="4.10.60.10">
    <property type="entry name" value="Zinc finger, CCHC-type"/>
    <property type="match status" value="1"/>
</dbReference>
<dbReference type="InterPro" id="IPR001878">
    <property type="entry name" value="Znf_CCHC"/>
</dbReference>
<keyword evidence="5" id="KW-1185">Reference proteome</keyword>
<keyword evidence="1" id="KW-0479">Metal-binding</keyword>
<feature type="compositionally biased region" description="Basic and acidic residues" evidence="2">
    <location>
        <begin position="34"/>
        <end position="45"/>
    </location>
</feature>
<organism evidence="4 5">
    <name type="scientific">Glycine soja</name>
    <name type="common">Wild soybean</name>
    <dbReference type="NCBI Taxonomy" id="3848"/>
    <lineage>
        <taxon>Eukaryota</taxon>
        <taxon>Viridiplantae</taxon>
        <taxon>Streptophyta</taxon>
        <taxon>Embryophyta</taxon>
        <taxon>Tracheophyta</taxon>
        <taxon>Spermatophyta</taxon>
        <taxon>Magnoliopsida</taxon>
        <taxon>eudicotyledons</taxon>
        <taxon>Gunneridae</taxon>
        <taxon>Pentapetalae</taxon>
        <taxon>rosids</taxon>
        <taxon>fabids</taxon>
        <taxon>Fabales</taxon>
        <taxon>Fabaceae</taxon>
        <taxon>Papilionoideae</taxon>
        <taxon>50 kb inversion clade</taxon>
        <taxon>NPAAA clade</taxon>
        <taxon>indigoferoid/millettioid clade</taxon>
        <taxon>Phaseoleae</taxon>
        <taxon>Glycine</taxon>
        <taxon>Glycine subgen. Soja</taxon>
    </lineage>
</organism>